<dbReference type="AlphaFoldDB" id="Q2W044"/>
<dbReference type="Proteomes" id="UP000007058">
    <property type="component" value="Chromosome"/>
</dbReference>
<dbReference type="Gene3D" id="3.20.20.60">
    <property type="entry name" value="Phosphoenolpyruvate-binding domains"/>
    <property type="match status" value="1"/>
</dbReference>
<evidence type="ECO:0000256" key="4">
    <source>
        <dbReference type="ARBA" id="ARBA00022842"/>
    </source>
</evidence>
<evidence type="ECO:0000256" key="3">
    <source>
        <dbReference type="ARBA" id="ARBA00022723"/>
    </source>
</evidence>
<dbReference type="SUPFAM" id="SSF51621">
    <property type="entry name" value="Phosphoenolpyruvate/pyruvate domain"/>
    <property type="match status" value="1"/>
</dbReference>
<proteinExistence type="inferred from homology"/>
<dbReference type="PANTHER" id="PTHR32308">
    <property type="entry name" value="LYASE BETA SUBUNIT, PUTATIVE (AFU_ORTHOLOGUE AFUA_4G13030)-RELATED"/>
    <property type="match status" value="1"/>
</dbReference>
<feature type="domain" description="HpcH/HpaI aldolase/citrate lyase" evidence="7">
    <location>
        <begin position="62"/>
        <end position="308"/>
    </location>
</feature>
<feature type="binding site" evidence="6">
    <location>
        <position position="190"/>
    </location>
    <ligand>
        <name>Mg(2+)</name>
        <dbReference type="ChEBI" id="CHEBI:18420"/>
    </ligand>
</feature>
<dbReference type="PANTHER" id="PTHR32308:SF10">
    <property type="entry name" value="CITRATE LYASE SUBUNIT BETA"/>
    <property type="match status" value="1"/>
</dbReference>
<reference evidence="8 9" key="1">
    <citation type="journal article" date="2005" name="DNA Res.">
        <title>Complete genome sequence of the facultative anaerobic magnetotactic bacterium Magnetospirillum sp. strain AMB-1.</title>
        <authorList>
            <person name="Matsunaga T."/>
            <person name="Okamura Y."/>
            <person name="Fukuda Y."/>
            <person name="Wahyudi A.T."/>
            <person name="Murase Y."/>
            <person name="Takeyama H."/>
        </authorList>
    </citation>
    <scope>NUCLEOTIDE SEQUENCE [LARGE SCALE GENOMIC DNA]</scope>
    <source>
        <strain evidence="9">ATCC 700264 / AMB-1</strain>
    </source>
</reference>
<dbReference type="GO" id="GO:0006107">
    <property type="term" value="P:oxaloacetate metabolic process"/>
    <property type="evidence" value="ECO:0007669"/>
    <property type="project" value="TreeGrafter"/>
</dbReference>
<organism evidence="8 9">
    <name type="scientific">Paramagnetospirillum magneticum (strain ATCC 700264 / AMB-1)</name>
    <name type="common">Magnetospirillum magneticum</name>
    <dbReference type="NCBI Taxonomy" id="342108"/>
    <lineage>
        <taxon>Bacteria</taxon>
        <taxon>Pseudomonadati</taxon>
        <taxon>Pseudomonadota</taxon>
        <taxon>Alphaproteobacteria</taxon>
        <taxon>Rhodospirillales</taxon>
        <taxon>Magnetospirillaceae</taxon>
        <taxon>Paramagnetospirillum</taxon>
    </lineage>
</organism>
<name>Q2W044_PARM1</name>
<keyword evidence="4 6" id="KW-0460">Magnesium</keyword>
<evidence type="ECO:0000256" key="2">
    <source>
        <dbReference type="ARBA" id="ARBA00005568"/>
    </source>
</evidence>
<protein>
    <submittedName>
        <fullName evidence="8">Citrate lyase beta subunit</fullName>
    </submittedName>
</protein>
<feature type="binding site" evidence="5">
    <location>
        <position position="190"/>
    </location>
    <ligand>
        <name>substrate</name>
    </ligand>
</feature>
<dbReference type="STRING" id="342108.amb3977"/>
<gene>
    <name evidence="8" type="ordered locus">amb3977</name>
</gene>
<evidence type="ECO:0000256" key="5">
    <source>
        <dbReference type="PIRSR" id="PIRSR015582-1"/>
    </source>
</evidence>
<dbReference type="GO" id="GO:0000287">
    <property type="term" value="F:magnesium ion binding"/>
    <property type="evidence" value="ECO:0007669"/>
    <property type="project" value="TreeGrafter"/>
</dbReference>
<dbReference type="EMBL" id="AP007255">
    <property type="protein sequence ID" value="BAE52781.1"/>
    <property type="molecule type" value="Genomic_DNA"/>
</dbReference>
<dbReference type="InterPro" id="IPR015813">
    <property type="entry name" value="Pyrv/PenolPyrv_kinase-like_dom"/>
</dbReference>
<feature type="binding site" evidence="6">
    <location>
        <position position="217"/>
    </location>
    <ligand>
        <name>Mg(2+)</name>
        <dbReference type="ChEBI" id="CHEBI:18420"/>
    </ligand>
</feature>
<sequence length="381" mass="41480">MTVCPWSFPLVHRSATKHYCGPSSFAARRLRLMSVKPPRKFFEPLAIGAPAPYRELPVRLERMIHFFPPHNEKMRAKAAEMGKNVDVLLGNLEDAIPADAKDAARAGFVEVAKAWDNPNTGLWTRVNCLNSPWFLDDMNAIVGEAGNKVDVVMLPKVEGPWDIHYLDQLLAQLEAKHGVKRPIMIHAILETALGVENVAAICQASPRMHGISLGPADLAASRGMKTTRVGGGHPFYGVLEDAAEGKAGRTLFQQDLWHYTVAKMVDACQSAGIKAFYGPFGDFSDDAACEAQFRNAFLLGCAGGWSLHPKQIDIAKKVFSPDVAEVLFAKKILEAMPDGTGAVMIDGKMQDDATWKQAKVMVDLAKAVAAKDPAMAQAYGL</sequence>
<comment type="similarity">
    <text evidence="2">Belongs to the HpcH/HpaI aldolase family.</text>
</comment>
<evidence type="ECO:0000313" key="8">
    <source>
        <dbReference type="EMBL" id="BAE52781.1"/>
    </source>
</evidence>
<dbReference type="GO" id="GO:0016829">
    <property type="term" value="F:lyase activity"/>
    <property type="evidence" value="ECO:0007669"/>
    <property type="project" value="UniProtKB-KW"/>
</dbReference>
<dbReference type="InterPro" id="IPR011206">
    <property type="entry name" value="Citrate_lyase_beta/mcl1/mcl2"/>
</dbReference>
<dbReference type="PIRSF" id="PIRSF015582">
    <property type="entry name" value="Cit_lyase_B"/>
    <property type="match status" value="1"/>
</dbReference>
<dbReference type="Pfam" id="PF03328">
    <property type="entry name" value="HpcH_HpaI"/>
    <property type="match status" value="1"/>
</dbReference>
<keyword evidence="8" id="KW-0456">Lyase</keyword>
<keyword evidence="9" id="KW-1185">Reference proteome</keyword>
<evidence type="ECO:0000259" key="7">
    <source>
        <dbReference type="Pfam" id="PF03328"/>
    </source>
</evidence>
<dbReference type="KEGG" id="mag:amb3977"/>
<evidence type="ECO:0000256" key="6">
    <source>
        <dbReference type="PIRSR" id="PIRSR015582-2"/>
    </source>
</evidence>
<dbReference type="InterPro" id="IPR005000">
    <property type="entry name" value="Aldolase/citrate-lyase_domain"/>
</dbReference>
<feature type="binding site" evidence="5">
    <location>
        <position position="125"/>
    </location>
    <ligand>
        <name>substrate</name>
    </ligand>
</feature>
<evidence type="ECO:0000256" key="1">
    <source>
        <dbReference type="ARBA" id="ARBA00001946"/>
    </source>
</evidence>
<keyword evidence="3 6" id="KW-0479">Metal-binding</keyword>
<accession>Q2W044</accession>
<dbReference type="InterPro" id="IPR040442">
    <property type="entry name" value="Pyrv_kinase-like_dom_sf"/>
</dbReference>
<evidence type="ECO:0000313" key="9">
    <source>
        <dbReference type="Proteomes" id="UP000007058"/>
    </source>
</evidence>
<comment type="cofactor">
    <cofactor evidence="1">
        <name>Mg(2+)</name>
        <dbReference type="ChEBI" id="CHEBI:18420"/>
    </cofactor>
</comment>
<dbReference type="HOGENOM" id="CLU_044864_0_1_5"/>